<evidence type="ECO:0000313" key="3">
    <source>
        <dbReference type="Proteomes" id="UP000054324"/>
    </source>
</evidence>
<keyword evidence="1" id="KW-0472">Membrane</keyword>
<accession>A0A075AAB7</accession>
<protein>
    <submittedName>
        <fullName evidence="2">Uncharacterized protein</fullName>
    </submittedName>
</protein>
<keyword evidence="1" id="KW-0812">Transmembrane</keyword>
<keyword evidence="1" id="KW-1133">Transmembrane helix</keyword>
<dbReference type="AlphaFoldDB" id="A0A075AAB7"/>
<dbReference type="GeneID" id="20315551"/>
<dbReference type="RefSeq" id="XP_009163633.1">
    <property type="nucleotide sequence ID" value="XM_009165369.1"/>
</dbReference>
<keyword evidence="3" id="KW-1185">Reference proteome</keyword>
<evidence type="ECO:0000313" key="2">
    <source>
        <dbReference type="EMBL" id="KER32685.1"/>
    </source>
</evidence>
<dbReference type="Proteomes" id="UP000054324">
    <property type="component" value="Unassembled WGS sequence"/>
</dbReference>
<gene>
    <name evidence="2" type="ORF">T265_01363</name>
</gene>
<feature type="transmembrane region" description="Helical" evidence="1">
    <location>
        <begin position="46"/>
        <end position="66"/>
    </location>
</feature>
<dbReference type="KEGG" id="ovi:T265_01363"/>
<dbReference type="CTD" id="20315551"/>
<sequence>MAVDPCQNARHRPALRPFPHPHFLSSFHSRALNLIRRTVWLWDSEASVSTLMLLSLMLVMMTSFFGSHVETKSTTNTRLQWGESGQVPENPILIGDHHMGQQELTMLAHHFSFHITVMRITNLYRVGEAISEYQKGTRPLKSANGSHQDEGEETPFLNGFRENLDQRCTDWNQHNAPLPRSVHLQKS</sequence>
<evidence type="ECO:0000256" key="1">
    <source>
        <dbReference type="SAM" id="Phobius"/>
    </source>
</evidence>
<reference evidence="2 3" key="1">
    <citation type="submission" date="2013-11" db="EMBL/GenBank/DDBJ databases">
        <title>Opisthorchis viverrini - life in the bile duct.</title>
        <authorList>
            <person name="Young N.D."/>
            <person name="Nagarajan N."/>
            <person name="Lin S.J."/>
            <person name="Korhonen P.K."/>
            <person name="Jex A.R."/>
            <person name="Hall R.S."/>
            <person name="Safavi-Hemami H."/>
            <person name="Kaewkong W."/>
            <person name="Bertrand D."/>
            <person name="Gao S."/>
            <person name="Seet Q."/>
            <person name="Wongkham S."/>
            <person name="Teh B.T."/>
            <person name="Wongkham C."/>
            <person name="Intapan P.M."/>
            <person name="Maleewong W."/>
            <person name="Yang X."/>
            <person name="Hu M."/>
            <person name="Wang Z."/>
            <person name="Hofmann A."/>
            <person name="Sternberg P.W."/>
            <person name="Tan P."/>
            <person name="Wang J."/>
            <person name="Gasser R.B."/>
        </authorList>
    </citation>
    <scope>NUCLEOTIDE SEQUENCE [LARGE SCALE GENOMIC DNA]</scope>
</reference>
<name>A0A075AAB7_OPIVI</name>
<organism evidence="2 3">
    <name type="scientific">Opisthorchis viverrini</name>
    <name type="common">Southeast Asian liver fluke</name>
    <dbReference type="NCBI Taxonomy" id="6198"/>
    <lineage>
        <taxon>Eukaryota</taxon>
        <taxon>Metazoa</taxon>
        <taxon>Spiralia</taxon>
        <taxon>Lophotrochozoa</taxon>
        <taxon>Platyhelminthes</taxon>
        <taxon>Trematoda</taxon>
        <taxon>Digenea</taxon>
        <taxon>Opisthorchiida</taxon>
        <taxon>Opisthorchiata</taxon>
        <taxon>Opisthorchiidae</taxon>
        <taxon>Opisthorchis</taxon>
    </lineage>
</organism>
<proteinExistence type="predicted"/>
<dbReference type="EMBL" id="KL596632">
    <property type="protein sequence ID" value="KER32685.1"/>
    <property type="molecule type" value="Genomic_DNA"/>
</dbReference>